<dbReference type="Proteomes" id="UP000036908">
    <property type="component" value="Unassembled WGS sequence"/>
</dbReference>
<dbReference type="PATRIC" id="fig|1566026.4.peg.3003"/>
<protein>
    <submittedName>
        <fullName evidence="1">Uncharacterized protein</fullName>
    </submittedName>
</protein>
<evidence type="ECO:0000313" key="1">
    <source>
        <dbReference type="EMBL" id="KOF03421.1"/>
    </source>
</evidence>
<dbReference type="RefSeq" id="WP_053222777.1">
    <property type="nucleotide sequence ID" value="NZ_JSVA01000007.1"/>
</dbReference>
<dbReference type="InterPro" id="IPR011990">
    <property type="entry name" value="TPR-like_helical_dom_sf"/>
</dbReference>
<name>A0A0L8AME2_9BACT</name>
<evidence type="ECO:0000313" key="2">
    <source>
        <dbReference type="Proteomes" id="UP000036908"/>
    </source>
</evidence>
<accession>A0A0L8AME2</accession>
<dbReference type="EMBL" id="JSVA01000007">
    <property type="protein sequence ID" value="KOF03421.1"/>
    <property type="molecule type" value="Genomic_DNA"/>
</dbReference>
<dbReference type="AlphaFoldDB" id="A0A0L8AME2"/>
<organism evidence="1 2">
    <name type="scientific">Roseivirga seohaensis subsp. aquiponti</name>
    <dbReference type="NCBI Taxonomy" id="1566026"/>
    <lineage>
        <taxon>Bacteria</taxon>
        <taxon>Pseudomonadati</taxon>
        <taxon>Bacteroidota</taxon>
        <taxon>Cytophagia</taxon>
        <taxon>Cytophagales</taxon>
        <taxon>Roseivirgaceae</taxon>
        <taxon>Roseivirga</taxon>
    </lineage>
</organism>
<keyword evidence="2" id="KW-1185">Reference proteome</keyword>
<sequence>MRQLFISTVFLFILIQNVVGQEKESHLFQDPRRYIDTAVTYMNQEKYLEADKYFMVALDQITVLSADFCYYFGKNSFYLKYYSQSIDWLSKYLELKGSSGQYSDEAIALLDKSEKEFRANRSTGETVETNTKFFYLNTISCSGHESIICPVCKGDDIITTKDRLGDNLYKKCPYSTNGVLTCEEFNLLLQGKLKPKK</sequence>
<gene>
    <name evidence="1" type="ORF">OB69_05885</name>
</gene>
<dbReference type="SUPFAM" id="SSF48452">
    <property type="entry name" value="TPR-like"/>
    <property type="match status" value="1"/>
</dbReference>
<dbReference type="OrthoDB" id="837043at2"/>
<comment type="caution">
    <text evidence="1">The sequence shown here is derived from an EMBL/GenBank/DDBJ whole genome shotgun (WGS) entry which is preliminary data.</text>
</comment>
<proteinExistence type="predicted"/>
<reference evidence="2" key="1">
    <citation type="submission" date="2014-11" db="EMBL/GenBank/DDBJ databases">
        <title>Genome sequencing of Roseivirga sp. D-25.</title>
        <authorList>
            <person name="Selvaratnam C."/>
            <person name="Thevarajoo S."/>
            <person name="Goh K.M."/>
            <person name="Eee R."/>
            <person name="Chan K.-G."/>
            <person name="Chong C.S."/>
        </authorList>
    </citation>
    <scope>NUCLEOTIDE SEQUENCE [LARGE SCALE GENOMIC DNA]</scope>
    <source>
        <strain evidence="2">D-25</strain>
    </source>
</reference>